<evidence type="ECO:0000256" key="6">
    <source>
        <dbReference type="SAM" id="Phobius"/>
    </source>
</evidence>
<gene>
    <name evidence="7" type="ORF">ABA45_16435</name>
</gene>
<dbReference type="STRING" id="330734.ABA45_16435"/>
<reference evidence="7 8" key="1">
    <citation type="submission" date="2015-05" db="EMBL/GenBank/DDBJ databases">
        <title>Complete genome of Marinobacter psychrophilus strain 20041T isolated from sea-ice of the Canadian Basin.</title>
        <authorList>
            <person name="Song L."/>
            <person name="Ren L."/>
            <person name="Yu Y."/>
            <person name="Wang X."/>
        </authorList>
    </citation>
    <scope>NUCLEOTIDE SEQUENCE [LARGE SCALE GENOMIC DNA]</scope>
    <source>
        <strain evidence="7 8">20041</strain>
    </source>
</reference>
<protein>
    <recommendedName>
        <fullName evidence="9">Citrate transporter-like domain-containing protein</fullName>
    </recommendedName>
</protein>
<evidence type="ECO:0000256" key="5">
    <source>
        <dbReference type="ARBA" id="ARBA00023136"/>
    </source>
</evidence>
<dbReference type="PANTHER" id="PTHR43652">
    <property type="entry name" value="BASIC AMINO ACID ANTIPORTER YFCC-RELATED"/>
    <property type="match status" value="1"/>
</dbReference>
<feature type="transmembrane region" description="Helical" evidence="6">
    <location>
        <begin position="45"/>
        <end position="68"/>
    </location>
</feature>
<proteinExistence type="predicted"/>
<keyword evidence="2" id="KW-0813">Transport</keyword>
<dbReference type="KEGG" id="mpq:ABA45_16435"/>
<organism evidence="7 8">
    <name type="scientific">Marinobacter psychrophilus</name>
    <dbReference type="NCBI Taxonomy" id="330734"/>
    <lineage>
        <taxon>Bacteria</taxon>
        <taxon>Pseudomonadati</taxon>
        <taxon>Pseudomonadota</taxon>
        <taxon>Gammaproteobacteria</taxon>
        <taxon>Pseudomonadales</taxon>
        <taxon>Marinobacteraceae</taxon>
        <taxon>Marinobacter</taxon>
    </lineage>
</organism>
<evidence type="ECO:0000256" key="3">
    <source>
        <dbReference type="ARBA" id="ARBA00022692"/>
    </source>
</evidence>
<dbReference type="EMBL" id="CP011494">
    <property type="protein sequence ID" value="AKO53821.1"/>
    <property type="molecule type" value="Genomic_DNA"/>
</dbReference>
<evidence type="ECO:0000256" key="1">
    <source>
        <dbReference type="ARBA" id="ARBA00004141"/>
    </source>
</evidence>
<dbReference type="PROSITE" id="PS01271">
    <property type="entry name" value="NA_SULFATE"/>
    <property type="match status" value="1"/>
</dbReference>
<keyword evidence="5 6" id="KW-0472">Membrane</keyword>
<feature type="transmembrane region" description="Helical" evidence="6">
    <location>
        <begin position="88"/>
        <end position="108"/>
    </location>
</feature>
<keyword evidence="3 6" id="KW-0812">Transmembrane</keyword>
<evidence type="ECO:0008006" key="9">
    <source>
        <dbReference type="Google" id="ProtNLM"/>
    </source>
</evidence>
<name>A0A0H4I428_9GAMM</name>
<dbReference type="Pfam" id="PF00939">
    <property type="entry name" value="Na_sulph_symp"/>
    <property type="match status" value="1"/>
</dbReference>
<feature type="transmembrane region" description="Helical" evidence="6">
    <location>
        <begin position="6"/>
        <end position="24"/>
    </location>
</feature>
<keyword evidence="4 6" id="KW-1133">Transmembrane helix</keyword>
<keyword evidence="8" id="KW-1185">Reference proteome</keyword>
<dbReference type="GO" id="GO:0005886">
    <property type="term" value="C:plasma membrane"/>
    <property type="evidence" value="ECO:0007669"/>
    <property type="project" value="TreeGrafter"/>
</dbReference>
<dbReference type="PANTHER" id="PTHR43652:SF2">
    <property type="entry name" value="BASIC AMINO ACID ANTIPORTER YFCC-RELATED"/>
    <property type="match status" value="1"/>
</dbReference>
<dbReference type="InterPro" id="IPR031312">
    <property type="entry name" value="Na/sul_symport_CS"/>
</dbReference>
<dbReference type="InterPro" id="IPR001898">
    <property type="entry name" value="SLC13A/DASS"/>
</dbReference>
<sequence>MNLDQGIVFTVLGITLALFIWNRLRFDVVSMLAPVALSLATSLNVPTDAVLMAVAMGASSAFMTPIGHRSNALVMEPGGYQFGDYWRLGLPLSIIVTVVAVPMIMWVWA</sequence>
<dbReference type="PATRIC" id="fig|330734.3.peg.3457"/>
<evidence type="ECO:0000313" key="8">
    <source>
        <dbReference type="Proteomes" id="UP000036406"/>
    </source>
</evidence>
<dbReference type="InterPro" id="IPR051679">
    <property type="entry name" value="DASS-Related_Transporters"/>
</dbReference>
<dbReference type="AlphaFoldDB" id="A0A0H4I428"/>
<dbReference type="Proteomes" id="UP000036406">
    <property type="component" value="Chromosome"/>
</dbReference>
<evidence type="ECO:0000313" key="7">
    <source>
        <dbReference type="EMBL" id="AKO53821.1"/>
    </source>
</evidence>
<evidence type="ECO:0000256" key="4">
    <source>
        <dbReference type="ARBA" id="ARBA00022989"/>
    </source>
</evidence>
<dbReference type="GO" id="GO:0022857">
    <property type="term" value="F:transmembrane transporter activity"/>
    <property type="evidence" value="ECO:0007669"/>
    <property type="project" value="InterPro"/>
</dbReference>
<accession>A0A0H4I428</accession>
<evidence type="ECO:0000256" key="2">
    <source>
        <dbReference type="ARBA" id="ARBA00022448"/>
    </source>
</evidence>
<comment type="subcellular location">
    <subcellularLocation>
        <location evidence="1">Membrane</location>
        <topology evidence="1">Multi-pass membrane protein</topology>
    </subcellularLocation>
</comment>